<dbReference type="Pfam" id="PF00628">
    <property type="entry name" value="PHD"/>
    <property type="match status" value="1"/>
</dbReference>
<dbReference type="Proteomes" id="UP000824782">
    <property type="component" value="Unassembled WGS sequence"/>
</dbReference>
<keyword evidence="10" id="KW-1185">Reference proteome</keyword>
<evidence type="ECO:0000313" key="9">
    <source>
        <dbReference type="EMBL" id="KAG8580634.1"/>
    </source>
</evidence>
<dbReference type="GO" id="GO:0000981">
    <property type="term" value="F:DNA-binding transcription factor activity, RNA polymerase II-specific"/>
    <property type="evidence" value="ECO:0007669"/>
    <property type="project" value="TreeGrafter"/>
</dbReference>
<evidence type="ECO:0000256" key="2">
    <source>
        <dbReference type="ARBA" id="ARBA00022771"/>
    </source>
</evidence>
<gene>
    <name evidence="9" type="ORF">GDO81_007371</name>
</gene>
<dbReference type="EMBL" id="WNYA01000003">
    <property type="protein sequence ID" value="KAG8580634.1"/>
    <property type="molecule type" value="Genomic_DNA"/>
</dbReference>
<reference evidence="9" key="1">
    <citation type="thesis" date="2020" institute="ProQuest LLC" country="789 East Eisenhower Parkway, Ann Arbor, MI, USA">
        <title>Comparative Genomics and Chromosome Evolution.</title>
        <authorList>
            <person name="Mudd A.B."/>
        </authorList>
    </citation>
    <scope>NUCLEOTIDE SEQUENCE</scope>
    <source>
        <strain evidence="9">237g6f4</strain>
        <tissue evidence="9">Blood</tissue>
    </source>
</reference>
<feature type="domain" description="HSR" evidence="8">
    <location>
        <begin position="1"/>
        <end position="111"/>
    </location>
</feature>
<proteinExistence type="predicted"/>
<dbReference type="PANTHER" id="PTHR46386:SF11">
    <property type="entry name" value="AUTOIMMUNE REGULATOR"/>
    <property type="match status" value="1"/>
</dbReference>
<dbReference type="Gene3D" id="3.30.40.10">
    <property type="entry name" value="Zinc/RING finger domain, C3HC4 (zinc finger)"/>
    <property type="match status" value="1"/>
</dbReference>
<evidence type="ECO:0008006" key="11">
    <source>
        <dbReference type="Google" id="ProtNLM"/>
    </source>
</evidence>
<feature type="compositionally biased region" description="Polar residues" evidence="6">
    <location>
        <begin position="271"/>
        <end position="282"/>
    </location>
</feature>
<feature type="domain" description="PHD-type" evidence="7">
    <location>
        <begin position="290"/>
        <end position="337"/>
    </location>
</feature>
<dbReference type="InterPro" id="IPR019787">
    <property type="entry name" value="Znf_PHD-finger"/>
</dbReference>
<dbReference type="InterPro" id="IPR008087">
    <property type="entry name" value="AIRE"/>
</dbReference>
<dbReference type="GO" id="GO:0005634">
    <property type="term" value="C:nucleus"/>
    <property type="evidence" value="ECO:0007669"/>
    <property type="project" value="InterPro"/>
</dbReference>
<evidence type="ECO:0000256" key="4">
    <source>
        <dbReference type="ARBA" id="ARBA00023125"/>
    </source>
</evidence>
<organism evidence="9 10">
    <name type="scientific">Engystomops pustulosus</name>
    <name type="common">Tungara frog</name>
    <name type="synonym">Physalaemus pustulosus</name>
    <dbReference type="NCBI Taxonomy" id="76066"/>
    <lineage>
        <taxon>Eukaryota</taxon>
        <taxon>Metazoa</taxon>
        <taxon>Chordata</taxon>
        <taxon>Craniata</taxon>
        <taxon>Vertebrata</taxon>
        <taxon>Euteleostomi</taxon>
        <taxon>Amphibia</taxon>
        <taxon>Batrachia</taxon>
        <taxon>Anura</taxon>
        <taxon>Neobatrachia</taxon>
        <taxon>Hyloidea</taxon>
        <taxon>Leptodactylidae</taxon>
        <taxon>Leiuperinae</taxon>
        <taxon>Engystomops</taxon>
    </lineage>
</organism>
<dbReference type="InterPro" id="IPR013083">
    <property type="entry name" value="Znf_RING/FYVE/PHD"/>
</dbReference>
<dbReference type="InterPro" id="IPR011011">
    <property type="entry name" value="Znf_FYVE_PHD"/>
</dbReference>
<dbReference type="Pfam" id="PF03172">
    <property type="entry name" value="HSR"/>
    <property type="match status" value="1"/>
</dbReference>
<dbReference type="InterPro" id="IPR001965">
    <property type="entry name" value="Znf_PHD"/>
</dbReference>
<evidence type="ECO:0000259" key="7">
    <source>
        <dbReference type="PROSITE" id="PS50016"/>
    </source>
</evidence>
<accession>A0AAV7C7M1</accession>
<protein>
    <recommendedName>
        <fullName evidence="11">Autoimmune regulator</fullName>
    </recommendedName>
</protein>
<dbReference type="InterPro" id="IPR019786">
    <property type="entry name" value="Zinc_finger_PHD-type_CS"/>
</dbReference>
<dbReference type="PROSITE" id="PS51414">
    <property type="entry name" value="HSR"/>
    <property type="match status" value="1"/>
</dbReference>
<evidence type="ECO:0000256" key="3">
    <source>
        <dbReference type="ARBA" id="ARBA00022833"/>
    </source>
</evidence>
<dbReference type="GO" id="GO:0008270">
    <property type="term" value="F:zinc ion binding"/>
    <property type="evidence" value="ECO:0007669"/>
    <property type="project" value="UniProtKB-KW"/>
</dbReference>
<dbReference type="SMART" id="SM00249">
    <property type="entry name" value="PHD"/>
    <property type="match status" value="1"/>
</dbReference>
<sequence>MSQQDSSASGKDLKSLLKWHRTEIAVAITDLFPLLHGMMDRDLVSEDRFQETQRTGEGIGAQKASHALLTWLLTRDMHYVHGFWSLLSTEYILKSYPRLSGIHKALQTASINFSHHKARHSTSAAKHSDHKKLQKKRKAGGQKDPSGDTEQLFGTGPPLKTKPPRKTEKMEKHPTQVLQVNCMSMGTIRSFLLFILKCHWCHPRPSKTPQKLPTSVSDAEGKISVFTVSKPVTTDKKTNQDKSKQKDKEMESTECNRNQPLKLTIRPKLSISHTGINAPTSEPSHHQSNDDECTVCRDGGELLCCDGCPRSFHLTCLVPPLNYIPRGTWRCDSCRKGGSLTDERKDQTDKDATVVAEPTETRATESSTDSHVLPETFGSYSVIQDAQLSSDQHHIYSQPIPQPRICPTPQTYSQLQAQSSHKPLPKPQNGPQLLSHPYPSQTPMQQMCAQLPIGHQVMNSQKVLTHPSHIPSYNAVMPQIPLPNNVQSHLAEGSLLQETSPGVGGAHQSERPPPLEPRTEPCPPFVPVRGDAVPGCGIMQTEVTEAKNVTDTFGSNLTLSRHELECLITEWAFQNMTRPLT</sequence>
<dbReference type="CDD" id="cd15539">
    <property type="entry name" value="PHD1_AIRE"/>
    <property type="match status" value="1"/>
</dbReference>
<dbReference type="PRINTS" id="PR01711">
    <property type="entry name" value="AIREGULATOR"/>
</dbReference>
<dbReference type="PANTHER" id="PTHR46386">
    <property type="entry name" value="NUCLEAR BODY PROTEIN SP140"/>
    <property type="match status" value="1"/>
</dbReference>
<dbReference type="AlphaFoldDB" id="A0AAV7C7M1"/>
<keyword evidence="1" id="KW-0479">Metal-binding</keyword>
<evidence type="ECO:0000256" key="1">
    <source>
        <dbReference type="ARBA" id="ARBA00022723"/>
    </source>
</evidence>
<evidence type="ECO:0000256" key="6">
    <source>
        <dbReference type="SAM" id="MobiDB-lite"/>
    </source>
</evidence>
<feature type="region of interest" description="Disordered" evidence="6">
    <location>
        <begin position="497"/>
        <end position="522"/>
    </location>
</feature>
<keyword evidence="4" id="KW-0238">DNA-binding</keyword>
<feature type="region of interest" description="Disordered" evidence="6">
    <location>
        <begin position="116"/>
        <end position="173"/>
    </location>
</feature>
<name>A0AAV7C7M1_ENGPU</name>
<feature type="compositionally biased region" description="Pro residues" evidence="6">
    <location>
        <begin position="511"/>
        <end position="522"/>
    </location>
</feature>
<dbReference type="GO" id="GO:0005737">
    <property type="term" value="C:cytoplasm"/>
    <property type="evidence" value="ECO:0007669"/>
    <property type="project" value="InterPro"/>
</dbReference>
<evidence type="ECO:0000256" key="5">
    <source>
        <dbReference type="PROSITE-ProRule" id="PRU00146"/>
    </source>
</evidence>
<feature type="compositionally biased region" description="Basic and acidic residues" evidence="6">
    <location>
        <begin position="233"/>
        <end position="251"/>
    </location>
</feature>
<dbReference type="SUPFAM" id="SSF57903">
    <property type="entry name" value="FYVE/PHD zinc finger"/>
    <property type="match status" value="1"/>
</dbReference>
<dbReference type="GO" id="GO:0003677">
    <property type="term" value="F:DNA binding"/>
    <property type="evidence" value="ECO:0007669"/>
    <property type="project" value="UniProtKB-KW"/>
</dbReference>
<feature type="region of interest" description="Disordered" evidence="6">
    <location>
        <begin position="397"/>
        <end position="433"/>
    </location>
</feature>
<keyword evidence="2 5" id="KW-0863">Zinc-finger</keyword>
<dbReference type="PROSITE" id="PS01359">
    <property type="entry name" value="ZF_PHD_1"/>
    <property type="match status" value="1"/>
</dbReference>
<dbReference type="InterPro" id="IPR043563">
    <property type="entry name" value="Sp110/Sp140/Sp140L-like"/>
</dbReference>
<feature type="compositionally biased region" description="Polar residues" evidence="6">
    <location>
        <begin position="408"/>
        <end position="421"/>
    </location>
</feature>
<dbReference type="InterPro" id="IPR004865">
    <property type="entry name" value="HSR_dom"/>
</dbReference>
<comment type="caution">
    <text evidence="9">The sequence shown here is derived from an EMBL/GenBank/DDBJ whole genome shotgun (WGS) entry which is preliminary data.</text>
</comment>
<evidence type="ECO:0000313" key="10">
    <source>
        <dbReference type="Proteomes" id="UP000824782"/>
    </source>
</evidence>
<dbReference type="GO" id="GO:0045182">
    <property type="term" value="F:translation regulator activity"/>
    <property type="evidence" value="ECO:0007669"/>
    <property type="project" value="InterPro"/>
</dbReference>
<feature type="compositionally biased region" description="Basic residues" evidence="6">
    <location>
        <begin position="128"/>
        <end position="140"/>
    </location>
</feature>
<dbReference type="GO" id="GO:0006959">
    <property type="term" value="P:humoral immune response"/>
    <property type="evidence" value="ECO:0007669"/>
    <property type="project" value="InterPro"/>
</dbReference>
<evidence type="ECO:0000259" key="8">
    <source>
        <dbReference type="PROSITE" id="PS51414"/>
    </source>
</evidence>
<feature type="region of interest" description="Disordered" evidence="6">
    <location>
        <begin position="230"/>
        <end position="291"/>
    </location>
</feature>
<keyword evidence="3" id="KW-0862">Zinc</keyword>
<dbReference type="PROSITE" id="PS50016">
    <property type="entry name" value="ZF_PHD_2"/>
    <property type="match status" value="1"/>
</dbReference>